<dbReference type="Pfam" id="PF00187">
    <property type="entry name" value="Chitin_bind_1"/>
    <property type="match status" value="1"/>
</dbReference>
<dbReference type="Proteomes" id="UP000799424">
    <property type="component" value="Unassembled WGS sequence"/>
</dbReference>
<feature type="non-terminal residue" evidence="4">
    <location>
        <position position="50"/>
    </location>
</feature>
<dbReference type="EMBL" id="MU006228">
    <property type="protein sequence ID" value="KAF2825416.1"/>
    <property type="molecule type" value="Genomic_DNA"/>
</dbReference>
<dbReference type="PROSITE" id="PS51257">
    <property type="entry name" value="PROKAR_LIPOPROTEIN"/>
    <property type="match status" value="1"/>
</dbReference>
<dbReference type="Gene3D" id="3.30.60.10">
    <property type="entry name" value="Endochitinase-like"/>
    <property type="match status" value="1"/>
</dbReference>
<dbReference type="InterPro" id="IPR001002">
    <property type="entry name" value="Chitin-bd_1"/>
</dbReference>
<feature type="disulfide bond" evidence="2">
    <location>
        <begin position="29"/>
        <end position="43"/>
    </location>
</feature>
<keyword evidence="2" id="KW-1015">Disulfide bond</keyword>
<protein>
    <recommendedName>
        <fullName evidence="3">Chitin-binding type-1 domain-containing protein</fullName>
    </recommendedName>
</protein>
<evidence type="ECO:0000313" key="4">
    <source>
        <dbReference type="EMBL" id="KAF2825416.1"/>
    </source>
</evidence>
<evidence type="ECO:0000259" key="3">
    <source>
        <dbReference type="PROSITE" id="PS50941"/>
    </source>
</evidence>
<evidence type="ECO:0000256" key="2">
    <source>
        <dbReference type="PROSITE-ProRule" id="PRU00261"/>
    </source>
</evidence>
<evidence type="ECO:0000256" key="1">
    <source>
        <dbReference type="ARBA" id="ARBA00022669"/>
    </source>
</evidence>
<gene>
    <name evidence="4" type="ORF">CC86DRAFT_295190</name>
</gene>
<dbReference type="AlphaFoldDB" id="A0A6A6ZX51"/>
<keyword evidence="5" id="KW-1185">Reference proteome</keyword>
<dbReference type="GO" id="GO:0008061">
    <property type="term" value="F:chitin binding"/>
    <property type="evidence" value="ECO:0007669"/>
    <property type="project" value="UniProtKB-UniRule"/>
</dbReference>
<comment type="caution">
    <text evidence="2">Lacks conserved residue(s) required for the propagation of feature annotation.</text>
</comment>
<keyword evidence="1 2" id="KW-0147">Chitin-binding</keyword>
<dbReference type="PROSITE" id="PS50941">
    <property type="entry name" value="CHIT_BIND_I_2"/>
    <property type="match status" value="1"/>
</dbReference>
<feature type="domain" description="Chitin-binding type-1" evidence="3">
    <location>
        <begin position="18"/>
        <end position="50"/>
    </location>
</feature>
<evidence type="ECO:0000313" key="5">
    <source>
        <dbReference type="Proteomes" id="UP000799424"/>
    </source>
</evidence>
<proteinExistence type="predicted"/>
<dbReference type="InterPro" id="IPR036861">
    <property type="entry name" value="Endochitinase-like_sf"/>
</dbReference>
<dbReference type="OrthoDB" id="5985073at2759"/>
<name>A0A6A6ZX51_9PLEO</name>
<dbReference type="SUPFAM" id="SSF57016">
    <property type="entry name" value="Plant lectins/antimicrobial peptides"/>
    <property type="match status" value="1"/>
</dbReference>
<accession>A0A6A6ZX51</accession>
<sequence>MYDWDVRHVLTSYLHLLGMSCRGSKFGSCCSKWGYCGSDKGYCGEGCQPG</sequence>
<organism evidence="4 5">
    <name type="scientific">Ophiobolus disseminans</name>
    <dbReference type="NCBI Taxonomy" id="1469910"/>
    <lineage>
        <taxon>Eukaryota</taxon>
        <taxon>Fungi</taxon>
        <taxon>Dikarya</taxon>
        <taxon>Ascomycota</taxon>
        <taxon>Pezizomycotina</taxon>
        <taxon>Dothideomycetes</taxon>
        <taxon>Pleosporomycetidae</taxon>
        <taxon>Pleosporales</taxon>
        <taxon>Pleosporineae</taxon>
        <taxon>Phaeosphaeriaceae</taxon>
        <taxon>Ophiobolus</taxon>
    </lineage>
</organism>
<reference evidence="4" key="1">
    <citation type="journal article" date="2020" name="Stud. Mycol.">
        <title>101 Dothideomycetes genomes: a test case for predicting lifestyles and emergence of pathogens.</title>
        <authorList>
            <person name="Haridas S."/>
            <person name="Albert R."/>
            <person name="Binder M."/>
            <person name="Bloem J."/>
            <person name="Labutti K."/>
            <person name="Salamov A."/>
            <person name="Andreopoulos B."/>
            <person name="Baker S."/>
            <person name="Barry K."/>
            <person name="Bills G."/>
            <person name="Bluhm B."/>
            <person name="Cannon C."/>
            <person name="Castanera R."/>
            <person name="Culley D."/>
            <person name="Daum C."/>
            <person name="Ezra D."/>
            <person name="Gonzalez J."/>
            <person name="Henrissat B."/>
            <person name="Kuo A."/>
            <person name="Liang C."/>
            <person name="Lipzen A."/>
            <person name="Lutzoni F."/>
            <person name="Magnuson J."/>
            <person name="Mondo S."/>
            <person name="Nolan M."/>
            <person name="Ohm R."/>
            <person name="Pangilinan J."/>
            <person name="Park H.-J."/>
            <person name="Ramirez L."/>
            <person name="Alfaro M."/>
            <person name="Sun H."/>
            <person name="Tritt A."/>
            <person name="Yoshinaga Y."/>
            <person name="Zwiers L.-H."/>
            <person name="Turgeon B."/>
            <person name="Goodwin S."/>
            <person name="Spatafora J."/>
            <person name="Crous P."/>
            <person name="Grigoriev I."/>
        </authorList>
    </citation>
    <scope>NUCLEOTIDE SEQUENCE</scope>
    <source>
        <strain evidence="4">CBS 113818</strain>
    </source>
</reference>